<keyword evidence="2" id="KW-1185">Reference proteome</keyword>
<dbReference type="Proteomes" id="UP001169006">
    <property type="component" value="Unassembled WGS sequence"/>
</dbReference>
<reference evidence="1" key="1">
    <citation type="journal article" date="2015" name="Int. J. Syst. Evol. Microbiol.">
        <title>Rhizobium oryzicola sp. nov., potential plant-growth-promoting endophytic bacteria isolated from rice roots.</title>
        <authorList>
            <person name="Zhang X.X."/>
            <person name="Gao J.S."/>
            <person name="Cao Y.H."/>
            <person name="Sheirdil R.A."/>
            <person name="Wang X.C."/>
            <person name="Zhang L."/>
        </authorList>
    </citation>
    <scope>NUCLEOTIDE SEQUENCE</scope>
    <source>
        <strain evidence="1">05753</strain>
    </source>
</reference>
<evidence type="ECO:0000313" key="2">
    <source>
        <dbReference type="Proteomes" id="UP001169006"/>
    </source>
</evidence>
<gene>
    <name evidence="1" type="ORF">Q2T52_20350</name>
</gene>
<organism evidence="1 2">
    <name type="scientific">Rhizobium oryzicola</name>
    <dbReference type="NCBI Taxonomy" id="1232668"/>
    <lineage>
        <taxon>Bacteria</taxon>
        <taxon>Pseudomonadati</taxon>
        <taxon>Pseudomonadota</taxon>
        <taxon>Alphaproteobacteria</taxon>
        <taxon>Hyphomicrobiales</taxon>
        <taxon>Rhizobiaceae</taxon>
        <taxon>Rhizobium/Agrobacterium group</taxon>
        <taxon>Rhizobium</taxon>
    </lineage>
</organism>
<dbReference type="EMBL" id="JAUKWQ010000008">
    <property type="protein sequence ID" value="MDO1584445.1"/>
    <property type="molecule type" value="Genomic_DNA"/>
</dbReference>
<evidence type="ECO:0000313" key="1">
    <source>
        <dbReference type="EMBL" id="MDO1584445.1"/>
    </source>
</evidence>
<protein>
    <submittedName>
        <fullName evidence="1">Uncharacterized protein</fullName>
    </submittedName>
</protein>
<comment type="caution">
    <text evidence="1">The sequence shown here is derived from an EMBL/GenBank/DDBJ whole genome shotgun (WGS) entry which is preliminary data.</text>
</comment>
<reference evidence="1" key="2">
    <citation type="submission" date="2023-07" db="EMBL/GenBank/DDBJ databases">
        <authorList>
            <person name="Sun H."/>
        </authorList>
    </citation>
    <scope>NUCLEOTIDE SEQUENCE</scope>
    <source>
        <strain evidence="1">05753</strain>
    </source>
</reference>
<dbReference type="RefSeq" id="WP_302078682.1">
    <property type="nucleotide sequence ID" value="NZ_JAUKWQ010000008.1"/>
</dbReference>
<name>A0ABT8T115_9HYPH</name>
<accession>A0ABT8T115</accession>
<sequence length="177" mass="18655">MKISLNFANPIRHILITLGLLVTVVATAAPASAEYIYRGLLTDKQGALDLRTARFPFNPTLSFNKSLANIAAAPSGFKCALRLNTAKAIPQVGDSSTIVGFGIFTATFDQALPTPPAGHVSVTPSVPATMPNPAQQFANDLKATALANPGTFADTYIVGVPGHESDDDCRDRPKSFN</sequence>
<proteinExistence type="predicted"/>